<dbReference type="Proteomes" id="UP001303473">
    <property type="component" value="Unassembled WGS sequence"/>
</dbReference>
<evidence type="ECO:0000259" key="1">
    <source>
        <dbReference type="Pfam" id="PF12697"/>
    </source>
</evidence>
<keyword evidence="3" id="KW-1185">Reference proteome</keyword>
<reference evidence="3" key="1">
    <citation type="journal article" date="2023" name="Mol. Phylogenet. Evol.">
        <title>Genome-scale phylogeny and comparative genomics of the fungal order Sordariales.</title>
        <authorList>
            <person name="Hensen N."/>
            <person name="Bonometti L."/>
            <person name="Westerberg I."/>
            <person name="Brannstrom I.O."/>
            <person name="Guillou S."/>
            <person name="Cros-Aarteil S."/>
            <person name="Calhoun S."/>
            <person name="Haridas S."/>
            <person name="Kuo A."/>
            <person name="Mondo S."/>
            <person name="Pangilinan J."/>
            <person name="Riley R."/>
            <person name="LaButti K."/>
            <person name="Andreopoulos B."/>
            <person name="Lipzen A."/>
            <person name="Chen C."/>
            <person name="Yan M."/>
            <person name="Daum C."/>
            <person name="Ng V."/>
            <person name="Clum A."/>
            <person name="Steindorff A."/>
            <person name="Ohm R.A."/>
            <person name="Martin F."/>
            <person name="Silar P."/>
            <person name="Natvig D.O."/>
            <person name="Lalanne C."/>
            <person name="Gautier V."/>
            <person name="Ament-Velasquez S.L."/>
            <person name="Kruys A."/>
            <person name="Hutchinson M.I."/>
            <person name="Powell A.J."/>
            <person name="Barry K."/>
            <person name="Miller A.N."/>
            <person name="Grigoriev I.V."/>
            <person name="Debuchy R."/>
            <person name="Gladieux P."/>
            <person name="Hiltunen Thoren M."/>
            <person name="Johannesson H."/>
        </authorList>
    </citation>
    <scope>NUCLEOTIDE SEQUENCE [LARGE SCALE GENOMIC DNA]</scope>
    <source>
        <strain evidence="3">CBS 340.73</strain>
    </source>
</reference>
<dbReference type="EMBL" id="MU853908">
    <property type="protein sequence ID" value="KAK3935772.1"/>
    <property type="molecule type" value="Genomic_DNA"/>
</dbReference>
<dbReference type="InterPro" id="IPR000073">
    <property type="entry name" value="AB_hydrolase_1"/>
</dbReference>
<name>A0AAN6N1K3_9PEZI</name>
<dbReference type="GO" id="GO:0016787">
    <property type="term" value="F:hydrolase activity"/>
    <property type="evidence" value="ECO:0007669"/>
    <property type="project" value="UniProtKB-KW"/>
</dbReference>
<dbReference type="InterPro" id="IPR052897">
    <property type="entry name" value="Sec-Metab_Biosynth_Hydrolase"/>
</dbReference>
<organism evidence="2 3">
    <name type="scientific">Diplogelasinospora grovesii</name>
    <dbReference type="NCBI Taxonomy" id="303347"/>
    <lineage>
        <taxon>Eukaryota</taxon>
        <taxon>Fungi</taxon>
        <taxon>Dikarya</taxon>
        <taxon>Ascomycota</taxon>
        <taxon>Pezizomycotina</taxon>
        <taxon>Sordariomycetes</taxon>
        <taxon>Sordariomycetidae</taxon>
        <taxon>Sordariales</taxon>
        <taxon>Diplogelasinosporaceae</taxon>
        <taxon>Diplogelasinospora</taxon>
    </lineage>
</organism>
<protein>
    <submittedName>
        <fullName evidence="2">Alpha/beta hydrolase fold-1</fullName>
    </submittedName>
</protein>
<keyword evidence="2" id="KW-0378">Hydrolase</keyword>
<gene>
    <name evidence="2" type="ORF">QBC46DRAFT_357988</name>
</gene>
<proteinExistence type="predicted"/>
<dbReference type="SUPFAM" id="SSF53474">
    <property type="entry name" value="alpha/beta-Hydrolases"/>
    <property type="match status" value="1"/>
</dbReference>
<dbReference type="PANTHER" id="PTHR37017">
    <property type="entry name" value="AB HYDROLASE-1 DOMAIN-CONTAINING PROTEIN-RELATED"/>
    <property type="match status" value="1"/>
</dbReference>
<dbReference type="InterPro" id="IPR029058">
    <property type="entry name" value="AB_hydrolase_fold"/>
</dbReference>
<feature type="domain" description="AB hydrolase-1" evidence="1">
    <location>
        <begin position="12"/>
        <end position="247"/>
    </location>
</feature>
<accession>A0AAN6N1K3</accession>
<dbReference type="AlphaFoldDB" id="A0AAN6N1K3"/>
<comment type="caution">
    <text evidence="2">The sequence shown here is derived from an EMBL/GenBank/DDBJ whole genome shotgun (WGS) entry which is preliminary data.</text>
</comment>
<sequence length="257" mass="27625">MASPAENKPTFLLVTGAWHQPAFYQPTKDALTALGYECVVPQMKAQGPDSAGVTWEADVSAIMEAATPLFEAGKEVVLIAHSYGGIPGTAVTKGQGVAERAAQGKRGGFHSIIFVAAFAIPQRGLDLLQTFGGQYPPWLKGAQPYSKNHLCTVAEDAQPIFCNDFTEEDTKKAFSLLLPQSQDSFETPADFVASDITIPKTYVICELDQVFPVPLQEMLVKSTPGLKEARIHASHGPFVSQPQPLAELIVKIVAGEQ</sequence>
<dbReference type="PANTHER" id="PTHR37017:SF11">
    <property type="entry name" value="ESTERASE_LIPASE_THIOESTERASE DOMAIN-CONTAINING PROTEIN"/>
    <property type="match status" value="1"/>
</dbReference>
<dbReference type="Pfam" id="PF12697">
    <property type="entry name" value="Abhydrolase_6"/>
    <property type="match status" value="1"/>
</dbReference>
<dbReference type="Gene3D" id="3.40.50.1820">
    <property type="entry name" value="alpha/beta hydrolase"/>
    <property type="match status" value="1"/>
</dbReference>
<evidence type="ECO:0000313" key="3">
    <source>
        <dbReference type="Proteomes" id="UP001303473"/>
    </source>
</evidence>
<evidence type="ECO:0000313" key="2">
    <source>
        <dbReference type="EMBL" id="KAK3935772.1"/>
    </source>
</evidence>